<reference evidence="1 2" key="1">
    <citation type="journal article" date="2022" name="Plant J.">
        <title>Chromosome-level genome of Camellia lanceoleosa provides a valuable resource for understanding genome evolution and self-incompatibility.</title>
        <authorList>
            <person name="Gong W."/>
            <person name="Xiao S."/>
            <person name="Wang L."/>
            <person name="Liao Z."/>
            <person name="Chang Y."/>
            <person name="Mo W."/>
            <person name="Hu G."/>
            <person name="Li W."/>
            <person name="Zhao G."/>
            <person name="Zhu H."/>
            <person name="Hu X."/>
            <person name="Ji K."/>
            <person name="Xiang X."/>
            <person name="Song Q."/>
            <person name="Yuan D."/>
            <person name="Jin S."/>
            <person name="Zhang L."/>
        </authorList>
    </citation>
    <scope>NUCLEOTIDE SEQUENCE [LARGE SCALE GENOMIC DNA]</scope>
    <source>
        <strain evidence="1">SQ_2022a</strain>
    </source>
</reference>
<comment type="caution">
    <text evidence="1">The sequence shown here is derived from an EMBL/GenBank/DDBJ whole genome shotgun (WGS) entry which is preliminary data.</text>
</comment>
<dbReference type="EMBL" id="CM045764">
    <property type="protein sequence ID" value="KAI8007914.1"/>
    <property type="molecule type" value="Genomic_DNA"/>
</dbReference>
<protein>
    <submittedName>
        <fullName evidence="1">Uncharacterized protein</fullName>
    </submittedName>
</protein>
<name>A0ACC0H4J7_9ERIC</name>
<dbReference type="Proteomes" id="UP001060215">
    <property type="component" value="Chromosome 7"/>
</dbReference>
<gene>
    <name evidence="1" type="ORF">LOK49_LG07G01268</name>
</gene>
<evidence type="ECO:0000313" key="2">
    <source>
        <dbReference type="Proteomes" id="UP001060215"/>
    </source>
</evidence>
<accession>A0ACC0H4J7</accession>
<organism evidence="1 2">
    <name type="scientific">Camellia lanceoleosa</name>
    <dbReference type="NCBI Taxonomy" id="1840588"/>
    <lineage>
        <taxon>Eukaryota</taxon>
        <taxon>Viridiplantae</taxon>
        <taxon>Streptophyta</taxon>
        <taxon>Embryophyta</taxon>
        <taxon>Tracheophyta</taxon>
        <taxon>Spermatophyta</taxon>
        <taxon>Magnoliopsida</taxon>
        <taxon>eudicotyledons</taxon>
        <taxon>Gunneridae</taxon>
        <taxon>Pentapetalae</taxon>
        <taxon>asterids</taxon>
        <taxon>Ericales</taxon>
        <taxon>Theaceae</taxon>
        <taxon>Camellia</taxon>
    </lineage>
</organism>
<proteinExistence type="predicted"/>
<sequence length="123" mass="13632">MDSSVSECISCSGMGSFLADAFTIASLGFLRSIADDGRQSLMRCSIRISELITIDPTNETQILKVVKQQPVTGGVLVTQEFSDLKGGIYEGSENYLRCEKERIGKHAILIVGFGYDEKYKKYY</sequence>
<evidence type="ECO:0000313" key="1">
    <source>
        <dbReference type="EMBL" id="KAI8007914.1"/>
    </source>
</evidence>
<keyword evidence="2" id="KW-1185">Reference proteome</keyword>